<feature type="domain" description="Signal transduction histidine kinase internal region" evidence="2">
    <location>
        <begin position="152"/>
        <end position="227"/>
    </location>
</feature>
<sequence>MGLILLYVFPVLQGNWGSWPGMRYTIIRYLLYGFINFQLWYVLSFVVLPLHDRRKHWLAAGWATGVVFCFCLIKYAVARLFPDDILQGAIAMIGMPKRYFSFPTYFRFTLGTGIAVTMGAYAYYIFLRWRAGDAGSRRLEAETALARRQYAQMHFSSQLLLRKLKAIEQMLANERQPEGESAEAILQLSQLLRYMLYDKAVRLDKAPLEKELQFFHLYLDLHNRLFPQQQVSLVVEGDATGRYIAPLQLQHAAERLLDEHTGLTVVTMRLHIGTQTLGLSSGTATNWLQALRNRYSHHLKIPVYATQG</sequence>
<keyword evidence="3" id="KW-0808">Transferase</keyword>
<dbReference type="RefSeq" id="WP_264283190.1">
    <property type="nucleotide sequence ID" value="NZ_CP107006.1"/>
</dbReference>
<protein>
    <submittedName>
        <fullName evidence="3">Histidine kinase</fullName>
    </submittedName>
</protein>
<evidence type="ECO:0000313" key="3">
    <source>
        <dbReference type="EMBL" id="UYQ95459.1"/>
    </source>
</evidence>
<dbReference type="Pfam" id="PF06580">
    <property type="entry name" value="His_kinase"/>
    <property type="match status" value="1"/>
</dbReference>
<dbReference type="InterPro" id="IPR010559">
    <property type="entry name" value="Sig_transdc_His_kin_internal"/>
</dbReference>
<keyword evidence="3" id="KW-0418">Kinase</keyword>
<reference evidence="3" key="1">
    <citation type="submission" date="2022-10" db="EMBL/GenBank/DDBJ databases">
        <title>Chitinophaga sp. nov., isolated from soil.</title>
        <authorList>
            <person name="Jeon C.O."/>
        </authorList>
    </citation>
    <scope>NUCLEOTIDE SEQUENCE</scope>
    <source>
        <strain evidence="3">R8</strain>
    </source>
</reference>
<name>A0ABY6JAW6_9BACT</name>
<evidence type="ECO:0000313" key="4">
    <source>
        <dbReference type="Proteomes" id="UP001162741"/>
    </source>
</evidence>
<keyword evidence="1" id="KW-0472">Membrane</keyword>
<evidence type="ECO:0000259" key="2">
    <source>
        <dbReference type="Pfam" id="PF06580"/>
    </source>
</evidence>
<gene>
    <name evidence="3" type="ORF">MKQ68_10145</name>
</gene>
<feature type="transmembrane region" description="Helical" evidence="1">
    <location>
        <begin position="105"/>
        <end position="127"/>
    </location>
</feature>
<proteinExistence type="predicted"/>
<feature type="transmembrane region" description="Helical" evidence="1">
    <location>
        <begin position="57"/>
        <end position="77"/>
    </location>
</feature>
<keyword evidence="1" id="KW-1133">Transmembrane helix</keyword>
<dbReference type="EMBL" id="CP107006">
    <property type="protein sequence ID" value="UYQ95459.1"/>
    <property type="molecule type" value="Genomic_DNA"/>
</dbReference>
<dbReference type="Proteomes" id="UP001162741">
    <property type="component" value="Chromosome"/>
</dbReference>
<dbReference type="GO" id="GO:0016301">
    <property type="term" value="F:kinase activity"/>
    <property type="evidence" value="ECO:0007669"/>
    <property type="project" value="UniProtKB-KW"/>
</dbReference>
<organism evidence="3 4">
    <name type="scientific">Chitinophaga horti</name>
    <dbReference type="NCBI Taxonomy" id="2920382"/>
    <lineage>
        <taxon>Bacteria</taxon>
        <taxon>Pseudomonadati</taxon>
        <taxon>Bacteroidota</taxon>
        <taxon>Chitinophagia</taxon>
        <taxon>Chitinophagales</taxon>
        <taxon>Chitinophagaceae</taxon>
        <taxon>Chitinophaga</taxon>
    </lineage>
</organism>
<evidence type="ECO:0000256" key="1">
    <source>
        <dbReference type="SAM" id="Phobius"/>
    </source>
</evidence>
<accession>A0ABY6JAW6</accession>
<keyword evidence="1" id="KW-0812">Transmembrane</keyword>
<feature type="transmembrane region" description="Helical" evidence="1">
    <location>
        <begin position="29"/>
        <end position="50"/>
    </location>
</feature>
<keyword evidence="4" id="KW-1185">Reference proteome</keyword>